<dbReference type="NCBIfam" id="TIGR00414">
    <property type="entry name" value="serS"/>
    <property type="match status" value="1"/>
</dbReference>
<evidence type="ECO:0000256" key="5">
    <source>
        <dbReference type="ARBA" id="ARBA00023146"/>
    </source>
</evidence>
<evidence type="ECO:0000256" key="6">
    <source>
        <dbReference type="HAMAP-Rule" id="MF_00176"/>
    </source>
</evidence>
<accession>A0A7X5TUK4</accession>
<keyword evidence="2 6" id="KW-0547">Nucleotide-binding</keyword>
<feature type="binding site" evidence="7">
    <location>
        <position position="378"/>
    </location>
    <ligand>
        <name>L-serine</name>
        <dbReference type="ChEBI" id="CHEBI:33384"/>
    </ligand>
</feature>
<feature type="binding site" evidence="6">
    <location>
        <begin position="227"/>
        <end position="229"/>
    </location>
    <ligand>
        <name>L-serine</name>
        <dbReference type="ChEBI" id="CHEBI:33384"/>
    </ligand>
</feature>
<dbReference type="GO" id="GO:0005737">
    <property type="term" value="C:cytoplasm"/>
    <property type="evidence" value="ECO:0007669"/>
    <property type="project" value="UniProtKB-SubCell"/>
</dbReference>
<dbReference type="Gene3D" id="1.10.287.40">
    <property type="entry name" value="Serine-tRNA synthetase, tRNA binding domain"/>
    <property type="match status" value="1"/>
</dbReference>
<dbReference type="GO" id="GO:0006434">
    <property type="term" value="P:seryl-tRNA aminoacylation"/>
    <property type="evidence" value="ECO:0007669"/>
    <property type="project" value="UniProtKB-UniRule"/>
</dbReference>
<evidence type="ECO:0000313" key="11">
    <source>
        <dbReference type="EMBL" id="NIH54473.1"/>
    </source>
</evidence>
<dbReference type="InterPro" id="IPR002314">
    <property type="entry name" value="aa-tRNA-synt_IIb"/>
</dbReference>
<protein>
    <recommendedName>
        <fullName evidence="6">Serine--tRNA ligase</fullName>
        <ecNumber evidence="6">6.1.1.11</ecNumber>
    </recommendedName>
    <alternativeName>
        <fullName evidence="6">Seryl-tRNA synthetase</fullName>
        <shortName evidence="6">SerRS</shortName>
    </alternativeName>
    <alternativeName>
        <fullName evidence="6">Seryl-tRNA(Ser/Sec) synthetase</fullName>
    </alternativeName>
</protein>
<keyword evidence="1 6" id="KW-0436">Ligase</keyword>
<comment type="caution">
    <text evidence="11">The sequence shown here is derived from an EMBL/GenBank/DDBJ whole genome shotgun (WGS) entry which is preliminary data.</text>
</comment>
<dbReference type="EMBL" id="JAAMOX010000002">
    <property type="protein sequence ID" value="NIH54473.1"/>
    <property type="molecule type" value="Genomic_DNA"/>
</dbReference>
<dbReference type="Pfam" id="PF02403">
    <property type="entry name" value="Seryl_tRNA_N"/>
    <property type="match status" value="1"/>
</dbReference>
<comment type="pathway">
    <text evidence="6">Aminoacyl-tRNA biosynthesis; selenocysteinyl-tRNA(Sec) biosynthesis; L-seryl-tRNA(Sec) from L-serine and tRNA(Sec): step 1/1.</text>
</comment>
<dbReference type="GO" id="GO:0016260">
    <property type="term" value="P:selenocysteine biosynthetic process"/>
    <property type="evidence" value="ECO:0007669"/>
    <property type="project" value="UniProtKB-UniRule"/>
</dbReference>
<feature type="site" description="Important for serine binding" evidence="7">
    <location>
        <position position="380"/>
    </location>
</feature>
<evidence type="ECO:0000256" key="7">
    <source>
        <dbReference type="PIRSR" id="PIRSR001529-1"/>
    </source>
</evidence>
<dbReference type="SUPFAM" id="SSF55681">
    <property type="entry name" value="Class II aaRS and biotin synthetases"/>
    <property type="match status" value="1"/>
</dbReference>
<keyword evidence="4 6" id="KW-0648">Protein biosynthesis</keyword>
<feature type="binding site" evidence="7">
    <location>
        <position position="227"/>
    </location>
    <ligand>
        <name>L-serine</name>
        <dbReference type="ChEBI" id="CHEBI:33384"/>
    </ligand>
</feature>
<dbReference type="Proteomes" id="UP000541033">
    <property type="component" value="Unassembled WGS sequence"/>
</dbReference>
<dbReference type="PROSITE" id="PS50862">
    <property type="entry name" value="AA_TRNA_LIGASE_II"/>
    <property type="match status" value="1"/>
</dbReference>
<dbReference type="UniPathway" id="UPA00906">
    <property type="reaction ID" value="UER00895"/>
</dbReference>
<evidence type="ECO:0000256" key="8">
    <source>
        <dbReference type="PIRSR" id="PIRSR001529-2"/>
    </source>
</evidence>
<comment type="catalytic activity">
    <reaction evidence="6">
        <text>tRNA(Ser) + L-serine + ATP = L-seryl-tRNA(Ser) + AMP + diphosphate + H(+)</text>
        <dbReference type="Rhea" id="RHEA:12292"/>
        <dbReference type="Rhea" id="RHEA-COMP:9669"/>
        <dbReference type="Rhea" id="RHEA-COMP:9703"/>
        <dbReference type="ChEBI" id="CHEBI:15378"/>
        <dbReference type="ChEBI" id="CHEBI:30616"/>
        <dbReference type="ChEBI" id="CHEBI:33019"/>
        <dbReference type="ChEBI" id="CHEBI:33384"/>
        <dbReference type="ChEBI" id="CHEBI:78442"/>
        <dbReference type="ChEBI" id="CHEBI:78533"/>
        <dbReference type="ChEBI" id="CHEBI:456215"/>
        <dbReference type="EC" id="6.1.1.11"/>
    </reaction>
</comment>
<dbReference type="Gene3D" id="3.30.930.10">
    <property type="entry name" value="Bira Bifunctional Protein, Domain 2"/>
    <property type="match status" value="1"/>
</dbReference>
<feature type="binding site" evidence="6">
    <location>
        <position position="380"/>
    </location>
    <ligand>
        <name>L-serine</name>
        <dbReference type="ChEBI" id="CHEBI:33384"/>
    </ligand>
</feature>
<comment type="function">
    <text evidence="6">Catalyzes the attachment of serine to tRNA(Ser). Is also able to aminoacylate tRNA(Sec) with serine, to form the misacylated tRNA L-seryl-tRNA(Sec), which will be further converted into selenocysteinyl-tRNA(Sec).</text>
</comment>
<feature type="binding site" evidence="6 8">
    <location>
        <begin position="345"/>
        <end position="348"/>
    </location>
    <ligand>
        <name>ATP</name>
        <dbReference type="ChEBI" id="CHEBI:30616"/>
    </ligand>
</feature>
<dbReference type="PRINTS" id="PR00981">
    <property type="entry name" value="TRNASYNTHSER"/>
</dbReference>
<keyword evidence="6" id="KW-0963">Cytoplasm</keyword>
<dbReference type="InterPro" id="IPR015866">
    <property type="entry name" value="Ser-tRNA-synth_1_N"/>
</dbReference>
<dbReference type="PIRSF" id="PIRSF001529">
    <property type="entry name" value="Ser-tRNA-synth_IIa"/>
    <property type="match status" value="1"/>
</dbReference>
<comment type="subunit">
    <text evidence="6">Homodimer. The tRNA molecule binds across the dimer.</text>
</comment>
<dbReference type="CDD" id="cd00770">
    <property type="entry name" value="SerRS_core"/>
    <property type="match status" value="1"/>
</dbReference>
<feature type="binding site" evidence="6 8">
    <location>
        <begin position="258"/>
        <end position="260"/>
    </location>
    <ligand>
        <name>ATP</name>
        <dbReference type="ChEBI" id="CHEBI:30616"/>
    </ligand>
</feature>
<dbReference type="HAMAP" id="MF_00176">
    <property type="entry name" value="Ser_tRNA_synth_type1"/>
    <property type="match status" value="1"/>
</dbReference>
<dbReference type="InterPro" id="IPR033729">
    <property type="entry name" value="SerRS_core"/>
</dbReference>
<evidence type="ECO:0000256" key="1">
    <source>
        <dbReference type="ARBA" id="ARBA00022598"/>
    </source>
</evidence>
<feature type="binding site" evidence="8">
    <location>
        <begin position="274"/>
        <end position="277"/>
    </location>
    <ligand>
        <name>ATP</name>
        <dbReference type="ChEBI" id="CHEBI:30616"/>
    </ligand>
</feature>
<feature type="coiled-coil region" evidence="9">
    <location>
        <begin position="67"/>
        <end position="94"/>
    </location>
</feature>
<feature type="binding site" evidence="6">
    <location>
        <position position="274"/>
    </location>
    <ligand>
        <name>ATP</name>
        <dbReference type="ChEBI" id="CHEBI:30616"/>
    </ligand>
</feature>
<evidence type="ECO:0000259" key="10">
    <source>
        <dbReference type="PROSITE" id="PS50862"/>
    </source>
</evidence>
<dbReference type="GO" id="GO:0004828">
    <property type="term" value="F:serine-tRNA ligase activity"/>
    <property type="evidence" value="ECO:0007669"/>
    <property type="project" value="UniProtKB-UniRule"/>
</dbReference>
<comment type="catalytic activity">
    <reaction evidence="6">
        <text>tRNA(Sec) + L-serine + ATP = L-seryl-tRNA(Sec) + AMP + diphosphate + H(+)</text>
        <dbReference type="Rhea" id="RHEA:42580"/>
        <dbReference type="Rhea" id="RHEA-COMP:9742"/>
        <dbReference type="Rhea" id="RHEA-COMP:10128"/>
        <dbReference type="ChEBI" id="CHEBI:15378"/>
        <dbReference type="ChEBI" id="CHEBI:30616"/>
        <dbReference type="ChEBI" id="CHEBI:33019"/>
        <dbReference type="ChEBI" id="CHEBI:33384"/>
        <dbReference type="ChEBI" id="CHEBI:78442"/>
        <dbReference type="ChEBI" id="CHEBI:78533"/>
        <dbReference type="ChEBI" id="CHEBI:456215"/>
        <dbReference type="EC" id="6.1.1.11"/>
    </reaction>
</comment>
<comment type="subcellular location">
    <subcellularLocation>
        <location evidence="6">Cytoplasm</location>
    </subcellularLocation>
</comment>
<dbReference type="AlphaFoldDB" id="A0A7X5TUK4"/>
<keyword evidence="3 6" id="KW-0067">ATP-binding</keyword>
<keyword evidence="9" id="KW-0175">Coiled coil</keyword>
<evidence type="ECO:0000313" key="12">
    <source>
        <dbReference type="Proteomes" id="UP000541033"/>
    </source>
</evidence>
<dbReference type="PANTHER" id="PTHR11778">
    <property type="entry name" value="SERYL-TRNA SYNTHETASE"/>
    <property type="match status" value="1"/>
</dbReference>
<comment type="domain">
    <text evidence="6">Consists of two distinct domains, a catalytic core and a N-terminal extension that is involved in tRNA binding.</text>
</comment>
<name>A0A7X5TUK4_9MICO</name>
<feature type="domain" description="Aminoacyl-transfer RNA synthetases class-II family profile" evidence="10">
    <location>
        <begin position="136"/>
        <end position="404"/>
    </location>
</feature>
<organism evidence="11 12">
    <name type="scientific">Lysinibacter cavernae</name>
    <dbReference type="NCBI Taxonomy" id="1640652"/>
    <lineage>
        <taxon>Bacteria</taxon>
        <taxon>Bacillati</taxon>
        <taxon>Actinomycetota</taxon>
        <taxon>Actinomycetes</taxon>
        <taxon>Micrococcales</taxon>
        <taxon>Microbacteriaceae</taxon>
        <taxon>Lysinibacter</taxon>
    </lineage>
</organism>
<dbReference type="InterPro" id="IPR045864">
    <property type="entry name" value="aa-tRNA-synth_II/BPL/LPL"/>
</dbReference>
<feature type="binding site" evidence="7">
    <location>
        <position position="258"/>
    </location>
    <ligand>
        <name>L-serine</name>
        <dbReference type="ChEBI" id="CHEBI:33384"/>
    </ligand>
</feature>
<evidence type="ECO:0000256" key="4">
    <source>
        <dbReference type="ARBA" id="ARBA00022917"/>
    </source>
</evidence>
<keyword evidence="12" id="KW-1185">Reference proteome</keyword>
<dbReference type="InterPro" id="IPR010978">
    <property type="entry name" value="tRNA-bd_arm"/>
</dbReference>
<evidence type="ECO:0000256" key="3">
    <source>
        <dbReference type="ARBA" id="ARBA00022840"/>
    </source>
</evidence>
<dbReference type="InterPro" id="IPR042103">
    <property type="entry name" value="SerRS_1_N_sf"/>
</dbReference>
<feature type="binding site" evidence="6 7">
    <location>
        <position position="281"/>
    </location>
    <ligand>
        <name>L-serine</name>
        <dbReference type="ChEBI" id="CHEBI:33384"/>
    </ligand>
</feature>
<dbReference type="EC" id="6.1.1.11" evidence="6"/>
<comment type="similarity">
    <text evidence="6">Belongs to the class-II aminoacyl-tRNA synthetase family. Type-1 seryl-tRNA synthetase subfamily.</text>
</comment>
<evidence type="ECO:0000256" key="9">
    <source>
        <dbReference type="SAM" id="Coils"/>
    </source>
</evidence>
<dbReference type="GO" id="GO:0005524">
    <property type="term" value="F:ATP binding"/>
    <property type="evidence" value="ECO:0007669"/>
    <property type="project" value="UniProtKB-UniRule"/>
</dbReference>
<sequence>MIDPVLLRENPESIKLSQRARGASEALVDDALAADSARREAITQFESLRAEQNAFGKTVAKAAPDEKKALVAQAQELAARVREASQLASDAEQDFLRFARAIANPIIEGVPEGGEDNFVTLREVGDKPTFDFEARDHLELGELLGAIDMGRGTKVSGSRFYFLRGVGARLEIALMNMALDRALEAGFVPLITPTLVKPEIMDGTGFLGEHASEVYQLRDEDLYLTGTSEVALAGYHSDEILDLAEGPLRYAGWSTCYRSEAGSYGKDTRGILRVHQFNKLEMFVYTTPEEAEAEHDRLVAWQEGMLQALGLSYRVIDVAAGDLGSSAARKFDIEAWIPTQDAFRELTSTSNCTTFQARRLDTRFRGESGKTQPVATLNGTLATTRWLVAILETHQQADGSVVVPEALRPYLGGLSVFEPVAR</sequence>
<gene>
    <name evidence="6" type="primary">serS</name>
    <name evidence="11" type="ORF">FHX76_002369</name>
</gene>
<dbReference type="InterPro" id="IPR002317">
    <property type="entry name" value="Ser-tRNA-ligase_type_1"/>
</dbReference>
<dbReference type="RefSeq" id="WP_167150847.1">
    <property type="nucleotide sequence ID" value="NZ_JAAMOX010000002.1"/>
</dbReference>
<reference evidence="11 12" key="1">
    <citation type="submission" date="2020-02" db="EMBL/GenBank/DDBJ databases">
        <title>Sequencing the genomes of 1000 actinobacteria strains.</title>
        <authorList>
            <person name="Klenk H.-P."/>
        </authorList>
    </citation>
    <scope>NUCLEOTIDE SEQUENCE [LARGE SCALE GENOMIC DNA]</scope>
    <source>
        <strain evidence="11 12">DSM 27960</strain>
    </source>
</reference>
<evidence type="ECO:0000256" key="2">
    <source>
        <dbReference type="ARBA" id="ARBA00022741"/>
    </source>
</evidence>
<dbReference type="InterPro" id="IPR006195">
    <property type="entry name" value="aa-tRNA-synth_II"/>
</dbReference>
<dbReference type="SUPFAM" id="SSF46589">
    <property type="entry name" value="tRNA-binding arm"/>
    <property type="match status" value="1"/>
</dbReference>
<keyword evidence="5 6" id="KW-0030">Aminoacyl-tRNA synthetase</keyword>
<dbReference type="Pfam" id="PF00587">
    <property type="entry name" value="tRNA-synt_2b"/>
    <property type="match status" value="1"/>
</dbReference>
<proteinExistence type="inferred from homology"/>